<keyword evidence="3" id="KW-1185">Reference proteome</keyword>
<dbReference type="Proteomes" id="UP001501081">
    <property type="component" value="Unassembled WGS sequence"/>
</dbReference>
<dbReference type="PANTHER" id="PTHR12526">
    <property type="entry name" value="GLYCOSYLTRANSFERASE"/>
    <property type="match status" value="1"/>
</dbReference>
<dbReference type="SUPFAM" id="SSF53756">
    <property type="entry name" value="UDP-Glycosyltransferase/glycogen phosphorylase"/>
    <property type="match status" value="1"/>
</dbReference>
<dbReference type="Pfam" id="PF00534">
    <property type="entry name" value="Glycos_transf_1"/>
    <property type="match status" value="1"/>
</dbReference>
<organism evidence="2 3">
    <name type="scientific">Pedobacter ginsengiterrae</name>
    <dbReference type="NCBI Taxonomy" id="871696"/>
    <lineage>
        <taxon>Bacteria</taxon>
        <taxon>Pseudomonadati</taxon>
        <taxon>Bacteroidota</taxon>
        <taxon>Sphingobacteriia</taxon>
        <taxon>Sphingobacteriales</taxon>
        <taxon>Sphingobacteriaceae</taxon>
        <taxon>Pedobacter</taxon>
    </lineage>
</organism>
<dbReference type="Gene3D" id="3.40.50.2000">
    <property type="entry name" value="Glycogen Phosphorylase B"/>
    <property type="match status" value="1"/>
</dbReference>
<sequence>MNNDIVIIGQQPWDTEIGSNCKNIALELSKTNRVLYINSPLDRITLIKNKKDPKIQKRINVINQKEEGLIKIKNNLWNYYPDCIVESINWINSTSIFRLLNKRNNKKLSKSIKKAIEKLQFKNIILFNDNEMFKAFYLKDYLQPDLSVYYSRDYMVGVNYWKKHGEILEPELIAKSDFCFANSEYLAAYCRKYNSKSFNVGQGCDIESFKNVSAELPEVLKNIKSKIIGYVGALSTSRLNIEIIQHIANQYPDYNVVLVGPEDDSFMDSELHNIKNVIFIGQREVDELPSFINAFDICINPQTVNAITRGNYPRKIDEYLALGKPVIATRTETMEVFKDFVYLADTKEDYVKLIEKAFNEHNSELELGRKEFAFSHTWENSVKAMTVEIDKLISKK</sequence>
<proteinExistence type="predicted"/>
<comment type="caution">
    <text evidence="2">The sequence shown here is derived from an EMBL/GenBank/DDBJ whole genome shotgun (WGS) entry which is preliminary data.</text>
</comment>
<dbReference type="InterPro" id="IPR001296">
    <property type="entry name" value="Glyco_trans_1"/>
</dbReference>
<evidence type="ECO:0000313" key="2">
    <source>
        <dbReference type="EMBL" id="GAA3980602.1"/>
    </source>
</evidence>
<dbReference type="Gene3D" id="3.40.50.11010">
    <property type="match status" value="1"/>
</dbReference>
<gene>
    <name evidence="2" type="ORF">GCM10022246_35910</name>
</gene>
<name>A0ABP7QE55_9SPHI</name>
<dbReference type="EMBL" id="BAABAK010000019">
    <property type="protein sequence ID" value="GAA3980602.1"/>
    <property type="molecule type" value="Genomic_DNA"/>
</dbReference>
<protein>
    <recommendedName>
        <fullName evidence="1">Glycosyl transferase family 1 domain-containing protein</fullName>
    </recommendedName>
</protein>
<dbReference type="RefSeq" id="WP_344769259.1">
    <property type="nucleotide sequence ID" value="NZ_BAABAK010000019.1"/>
</dbReference>
<reference evidence="3" key="1">
    <citation type="journal article" date="2019" name="Int. J. Syst. Evol. Microbiol.">
        <title>The Global Catalogue of Microorganisms (GCM) 10K type strain sequencing project: providing services to taxonomists for standard genome sequencing and annotation.</title>
        <authorList>
            <consortium name="The Broad Institute Genomics Platform"/>
            <consortium name="The Broad Institute Genome Sequencing Center for Infectious Disease"/>
            <person name="Wu L."/>
            <person name="Ma J."/>
        </authorList>
    </citation>
    <scope>NUCLEOTIDE SEQUENCE [LARGE SCALE GENOMIC DNA]</scope>
    <source>
        <strain evidence="3">JCM 17338</strain>
    </source>
</reference>
<feature type="domain" description="Glycosyl transferase family 1" evidence="1">
    <location>
        <begin position="219"/>
        <end position="367"/>
    </location>
</feature>
<evidence type="ECO:0000259" key="1">
    <source>
        <dbReference type="Pfam" id="PF00534"/>
    </source>
</evidence>
<accession>A0ABP7QE55</accession>
<evidence type="ECO:0000313" key="3">
    <source>
        <dbReference type="Proteomes" id="UP001501081"/>
    </source>
</evidence>